<accession>A0ABN1FP80</accession>
<feature type="domain" description="DUF3298" evidence="1">
    <location>
        <begin position="115"/>
        <end position="185"/>
    </location>
</feature>
<organism evidence="2 3">
    <name type="scientific">Virgibacillus siamensis</name>
    <dbReference type="NCBI Taxonomy" id="480071"/>
    <lineage>
        <taxon>Bacteria</taxon>
        <taxon>Bacillati</taxon>
        <taxon>Bacillota</taxon>
        <taxon>Bacilli</taxon>
        <taxon>Bacillales</taxon>
        <taxon>Bacillaceae</taxon>
        <taxon>Virgibacillus</taxon>
    </lineage>
</organism>
<dbReference type="Gene3D" id="3.90.640.20">
    <property type="entry name" value="Heat-shock cognate protein, ATPase"/>
    <property type="match status" value="1"/>
</dbReference>
<gene>
    <name evidence="2" type="ORF">GCM10009001_08810</name>
</gene>
<sequence length="206" mass="23959">MPVSLPVNIEAARISNGPQIQVIYPQVFGMWNQSMEHFINQSIIHEAQQLIDMQMDEMSTTLVEMDGSFEIKNNQRNVLSLTLSNYAYHYHAAHGMTYLKSLTFDLDKRTRCSLEDLFKPGSNYVERLSELINEQIQERNIDTFEDTVTIQPDQDFYIADKTLVIYFQLYEITPYVYGFPMFPISVYEIEDIINEDSALAPMLMNN</sequence>
<dbReference type="Proteomes" id="UP001500866">
    <property type="component" value="Unassembled WGS sequence"/>
</dbReference>
<dbReference type="InterPro" id="IPR037126">
    <property type="entry name" value="PdaC/RsiV-like_sf"/>
</dbReference>
<dbReference type="InterPro" id="IPR021729">
    <property type="entry name" value="DUF3298"/>
</dbReference>
<name>A0ABN1FP80_9BACI</name>
<reference evidence="2 3" key="1">
    <citation type="journal article" date="2019" name="Int. J. Syst. Evol. Microbiol.">
        <title>The Global Catalogue of Microorganisms (GCM) 10K type strain sequencing project: providing services to taxonomists for standard genome sequencing and annotation.</title>
        <authorList>
            <consortium name="The Broad Institute Genomics Platform"/>
            <consortium name="The Broad Institute Genome Sequencing Center for Infectious Disease"/>
            <person name="Wu L."/>
            <person name="Ma J."/>
        </authorList>
    </citation>
    <scope>NUCLEOTIDE SEQUENCE [LARGE SCALE GENOMIC DNA]</scope>
    <source>
        <strain evidence="2 3">JCM 15395</strain>
    </source>
</reference>
<proteinExistence type="predicted"/>
<evidence type="ECO:0000313" key="2">
    <source>
        <dbReference type="EMBL" id="GAA0594926.1"/>
    </source>
</evidence>
<keyword evidence="3" id="KW-1185">Reference proteome</keyword>
<evidence type="ECO:0000259" key="1">
    <source>
        <dbReference type="Pfam" id="PF11738"/>
    </source>
</evidence>
<comment type="caution">
    <text evidence="2">The sequence shown here is derived from an EMBL/GenBank/DDBJ whole genome shotgun (WGS) entry which is preliminary data.</text>
</comment>
<dbReference type="Pfam" id="PF11738">
    <property type="entry name" value="DUF3298"/>
    <property type="match status" value="1"/>
</dbReference>
<protein>
    <recommendedName>
        <fullName evidence="1">DUF3298 domain-containing protein</fullName>
    </recommendedName>
</protein>
<dbReference type="Gene3D" id="3.30.565.40">
    <property type="entry name" value="Fervidobacterium nodosum Rt17-B1 like"/>
    <property type="match status" value="1"/>
</dbReference>
<dbReference type="EMBL" id="BAAADS010000006">
    <property type="protein sequence ID" value="GAA0594926.1"/>
    <property type="molecule type" value="Genomic_DNA"/>
</dbReference>
<evidence type="ECO:0000313" key="3">
    <source>
        <dbReference type="Proteomes" id="UP001500866"/>
    </source>
</evidence>
<dbReference type="RefSeq" id="WP_343810655.1">
    <property type="nucleotide sequence ID" value="NZ_BAAADS010000006.1"/>
</dbReference>